<evidence type="ECO:0000313" key="1">
    <source>
        <dbReference type="EMBL" id="GIE26233.1"/>
    </source>
</evidence>
<organism evidence="1 2">
    <name type="scientific">Winogradskya humida</name>
    <dbReference type="NCBI Taxonomy" id="113566"/>
    <lineage>
        <taxon>Bacteria</taxon>
        <taxon>Bacillati</taxon>
        <taxon>Actinomycetota</taxon>
        <taxon>Actinomycetes</taxon>
        <taxon>Micromonosporales</taxon>
        <taxon>Micromonosporaceae</taxon>
        <taxon>Winogradskya</taxon>
    </lineage>
</organism>
<keyword evidence="2" id="KW-1185">Reference proteome</keyword>
<evidence type="ECO:0000313" key="2">
    <source>
        <dbReference type="Proteomes" id="UP000603200"/>
    </source>
</evidence>
<gene>
    <name evidence="1" type="ORF">Ahu01nite_093350</name>
</gene>
<name>A0ABQ4A5X1_9ACTN</name>
<dbReference type="Proteomes" id="UP000603200">
    <property type="component" value="Unassembled WGS sequence"/>
</dbReference>
<dbReference type="EMBL" id="BOMN01000139">
    <property type="protein sequence ID" value="GIE26233.1"/>
    <property type="molecule type" value="Genomic_DNA"/>
</dbReference>
<accession>A0ABQ4A5X1</accession>
<dbReference type="RefSeq" id="WP_239159685.1">
    <property type="nucleotide sequence ID" value="NZ_BAAATV010000018.1"/>
</dbReference>
<comment type="caution">
    <text evidence="1">The sequence shown here is derived from an EMBL/GenBank/DDBJ whole genome shotgun (WGS) entry which is preliminary data.</text>
</comment>
<proteinExistence type="predicted"/>
<protein>
    <submittedName>
        <fullName evidence="1">Uncharacterized protein</fullName>
    </submittedName>
</protein>
<reference evidence="1 2" key="1">
    <citation type="submission" date="2021-01" db="EMBL/GenBank/DDBJ databases">
        <title>Whole genome shotgun sequence of Actinoplanes humidus NBRC 14915.</title>
        <authorList>
            <person name="Komaki H."/>
            <person name="Tamura T."/>
        </authorList>
    </citation>
    <scope>NUCLEOTIDE SEQUENCE [LARGE SCALE GENOMIC DNA]</scope>
    <source>
        <strain evidence="1 2">NBRC 14915</strain>
    </source>
</reference>
<sequence length="266" mass="29656">MTPSRATFRIAQQTNRSCRYAQVTLEVTARSALAEDPADVEVTADTFDEYRREAVLGVRWALRYLPQPARVTVTDIVTTEIDTGVGDVYEAAAHAVWQAVQADDHPRFVGFTDRTMVADWLARMHGRRLESVTEARAWFEGHREGGDAESLVHAWLFFEHAMPIALHCLDEHLILVHEKPYEPYAMAGFGETRVGPARSPDLLAGFAGSRLLGSDVLPSLEGENICGGLVLHFAHEGRTHEGPTREDLVIGARRDEWVLEAKRPFA</sequence>